<evidence type="ECO:0000313" key="1">
    <source>
        <dbReference type="EMBL" id="BDY12022.1"/>
    </source>
</evidence>
<name>A0ABN6WV38_9BACT</name>
<dbReference type="SUPFAM" id="SSF53335">
    <property type="entry name" value="S-adenosyl-L-methionine-dependent methyltransferases"/>
    <property type="match status" value="1"/>
</dbReference>
<dbReference type="EMBL" id="AP027370">
    <property type="protein sequence ID" value="BDY12022.1"/>
    <property type="molecule type" value="Genomic_DNA"/>
</dbReference>
<gene>
    <name evidence="1" type="ORF">HCR_03340</name>
</gene>
<keyword evidence="2" id="KW-1185">Reference proteome</keyword>
<sequence length="184" mass="20632">MIEDKIKWNDKYKSAPPAQKPSPLLLAYLERIGRGEVLDIAAGMGRHAKPLAAQGCHVDAIEWSDLALEALEKIPGVSAIEMDLEEACGLKKRYDAILCFNYLNRNLYPLMLTHLKPGGLLLFETFVQDDANEGAPGNPFFLLEKNELLHVFCSLYIIEYKESYIRKPNGQKALMASMAAQKLH</sequence>
<evidence type="ECO:0000313" key="2">
    <source>
        <dbReference type="Proteomes" id="UP001321445"/>
    </source>
</evidence>
<dbReference type="Proteomes" id="UP001321445">
    <property type="component" value="Chromosome"/>
</dbReference>
<evidence type="ECO:0008006" key="3">
    <source>
        <dbReference type="Google" id="ProtNLM"/>
    </source>
</evidence>
<accession>A0ABN6WV38</accession>
<proteinExistence type="predicted"/>
<protein>
    <recommendedName>
        <fullName evidence="3">Tellurite resistance protein TehB</fullName>
    </recommendedName>
</protein>
<dbReference type="CDD" id="cd02440">
    <property type="entry name" value="AdoMet_MTases"/>
    <property type="match status" value="1"/>
</dbReference>
<organism evidence="1 2">
    <name type="scientific">Hydrogenimonas cancrithermarum</name>
    <dbReference type="NCBI Taxonomy" id="2993563"/>
    <lineage>
        <taxon>Bacteria</taxon>
        <taxon>Pseudomonadati</taxon>
        <taxon>Campylobacterota</taxon>
        <taxon>Epsilonproteobacteria</taxon>
        <taxon>Campylobacterales</taxon>
        <taxon>Hydrogenimonadaceae</taxon>
        <taxon>Hydrogenimonas</taxon>
    </lineage>
</organism>
<dbReference type="Gene3D" id="3.40.50.150">
    <property type="entry name" value="Vaccinia Virus protein VP39"/>
    <property type="match status" value="1"/>
</dbReference>
<reference evidence="1 2" key="1">
    <citation type="submission" date="2023-03" db="EMBL/GenBank/DDBJ databases">
        <title>Description of Hydrogenimonas sp. ISO32.</title>
        <authorList>
            <person name="Mino S."/>
            <person name="Fukazawa S."/>
            <person name="Sawabe T."/>
        </authorList>
    </citation>
    <scope>NUCLEOTIDE SEQUENCE [LARGE SCALE GENOMIC DNA]</scope>
    <source>
        <strain evidence="1 2">ISO32</strain>
    </source>
</reference>
<dbReference type="InterPro" id="IPR029063">
    <property type="entry name" value="SAM-dependent_MTases_sf"/>
</dbReference>
<dbReference type="Pfam" id="PF13489">
    <property type="entry name" value="Methyltransf_23"/>
    <property type="match status" value="1"/>
</dbReference>